<feature type="compositionally biased region" description="Polar residues" evidence="6">
    <location>
        <begin position="475"/>
        <end position="484"/>
    </location>
</feature>
<keyword evidence="4" id="KW-0802">TPR repeat</keyword>
<comment type="caution">
    <text evidence="9">The sequence shown here is derived from an EMBL/GenBank/DDBJ whole genome shotgun (WGS) entry which is preliminary data.</text>
</comment>
<evidence type="ECO:0000256" key="5">
    <source>
        <dbReference type="SAM" id="Coils"/>
    </source>
</evidence>
<accession>A0A1C7N981</accession>
<dbReference type="InterPro" id="IPR001623">
    <property type="entry name" value="DnaJ_domain"/>
</dbReference>
<feature type="domain" description="J" evidence="8">
    <location>
        <begin position="401"/>
        <end position="469"/>
    </location>
</feature>
<dbReference type="STRING" id="101091.A0A1C7N981"/>
<dbReference type="CDD" id="cd06257">
    <property type="entry name" value="DnaJ"/>
    <property type="match status" value="1"/>
</dbReference>
<dbReference type="InterPro" id="IPR011990">
    <property type="entry name" value="TPR-like_helical_dom_sf"/>
</dbReference>
<dbReference type="InterPro" id="IPR036869">
    <property type="entry name" value="J_dom_sf"/>
</dbReference>
<dbReference type="SMART" id="SM00271">
    <property type="entry name" value="DnaJ"/>
    <property type="match status" value="1"/>
</dbReference>
<dbReference type="SUPFAM" id="SSF46565">
    <property type="entry name" value="Chaperone J-domain"/>
    <property type="match status" value="1"/>
</dbReference>
<evidence type="ECO:0000256" key="7">
    <source>
        <dbReference type="SAM" id="SignalP"/>
    </source>
</evidence>
<dbReference type="EMBL" id="LUGH01000586">
    <property type="protein sequence ID" value="OBZ83904.1"/>
    <property type="molecule type" value="Genomic_DNA"/>
</dbReference>
<feature type="region of interest" description="Disordered" evidence="6">
    <location>
        <begin position="463"/>
        <end position="491"/>
    </location>
</feature>
<dbReference type="PRINTS" id="PR00625">
    <property type="entry name" value="JDOMAIN"/>
</dbReference>
<keyword evidence="10" id="KW-1185">Reference proteome</keyword>
<reference evidence="9 10" key="1">
    <citation type="submission" date="2016-03" db="EMBL/GenBank/DDBJ databases">
        <title>Choanephora cucurbitarum.</title>
        <authorList>
            <person name="Min B."/>
            <person name="Park H."/>
            <person name="Park J.-H."/>
            <person name="Shin H.-D."/>
            <person name="Choi I.-G."/>
        </authorList>
    </citation>
    <scope>NUCLEOTIDE SEQUENCE [LARGE SCALE GENOMIC DNA]</scope>
    <source>
        <strain evidence="9 10">KUS-F28377</strain>
    </source>
</reference>
<feature type="chain" id="PRO_5008889552" evidence="7">
    <location>
        <begin position="23"/>
        <end position="521"/>
    </location>
</feature>
<dbReference type="InterPro" id="IPR019734">
    <property type="entry name" value="TPR_rpt"/>
</dbReference>
<dbReference type="PROSITE" id="PS50076">
    <property type="entry name" value="DNAJ_2"/>
    <property type="match status" value="1"/>
</dbReference>
<comment type="subcellular location">
    <subcellularLocation>
        <location evidence="1">Endoplasmic reticulum</location>
    </subcellularLocation>
</comment>
<evidence type="ECO:0000256" key="4">
    <source>
        <dbReference type="PROSITE-ProRule" id="PRU00339"/>
    </source>
</evidence>
<dbReference type="GO" id="GO:0051087">
    <property type="term" value="F:protein-folding chaperone binding"/>
    <property type="evidence" value="ECO:0007669"/>
    <property type="project" value="TreeGrafter"/>
</dbReference>
<dbReference type="PROSITE" id="PS50005">
    <property type="entry name" value="TPR"/>
    <property type="match status" value="3"/>
</dbReference>
<feature type="coiled-coil region" evidence="5">
    <location>
        <begin position="359"/>
        <end position="396"/>
    </location>
</feature>
<evidence type="ECO:0000313" key="10">
    <source>
        <dbReference type="Proteomes" id="UP000093000"/>
    </source>
</evidence>
<dbReference type="Gene3D" id="1.25.40.10">
    <property type="entry name" value="Tetratricopeptide repeat domain"/>
    <property type="match status" value="1"/>
</dbReference>
<evidence type="ECO:0000259" key="8">
    <source>
        <dbReference type="PROSITE" id="PS50076"/>
    </source>
</evidence>
<name>A0A1C7N981_9FUNG</name>
<dbReference type="PANTHER" id="PTHR44140:SF2">
    <property type="entry name" value="LD25575P"/>
    <property type="match status" value="1"/>
</dbReference>
<dbReference type="InterPro" id="IPR051727">
    <property type="entry name" value="DnaJ_C3_Co-chaperones"/>
</dbReference>
<dbReference type="OrthoDB" id="1726119at2759"/>
<dbReference type="Pfam" id="PF13432">
    <property type="entry name" value="TPR_16"/>
    <property type="match status" value="1"/>
</dbReference>
<gene>
    <name evidence="9" type="primary">DNAJC3</name>
    <name evidence="9" type="ORF">A0J61_08051</name>
</gene>
<sequence>MKSNKGLLMALAMPFFFSSSFAEKTAEQYLAEGNHYLMTGKLNDALTSFDAAIQQQPSDYISYYKRATAYLSLGRTNAAIDDFTTILNLKPGFEKALLQRAKLYTADGEFELAKKDLLEHKEFSTNKEVKSLFDSVESAESESLLGLKALETKQYDQCIHHMGEVIKIAPQRPQWRMVRAKCHIGKHEIEEAVNDYSRVALLNPSDKQLLYNLASLNYFSLYEPDRALAQVKQCLHYDPEERTCKSLFRLIKRLEKEIKKSTDAFEQKRFATAMNSLIGTSAKSGVVQEIDGPYQAILEAIEAAELPKQLHLKLYSLACSIAAGQKDTEKAETWCQATLKLDPNHKDALKQLGEMKLNANDFEGAVRDLEKAFEASEQQDHQIRQLLQRAQQLLRQSKKRDYYKILDVARDADTRTIKKAYRKKAHEWHPDKYSGDLTKEQVESKMADINQAYEVLSDPEKRQQFDHGFDPYDPESNQQQQQYHNPWGHQHHGNPFAHFGGGGGGGGGFHFGGDQQFSFHF</sequence>
<keyword evidence="3" id="KW-0256">Endoplasmic reticulum</keyword>
<feature type="repeat" description="TPR" evidence="4">
    <location>
        <begin position="346"/>
        <end position="379"/>
    </location>
</feature>
<feature type="repeat" description="TPR" evidence="4">
    <location>
        <begin position="60"/>
        <end position="93"/>
    </location>
</feature>
<feature type="signal peptide" evidence="7">
    <location>
        <begin position="1"/>
        <end position="22"/>
    </location>
</feature>
<dbReference type="InParanoid" id="A0A1C7N981"/>
<dbReference type="Proteomes" id="UP000093000">
    <property type="component" value="Unassembled WGS sequence"/>
</dbReference>
<dbReference type="GO" id="GO:0005783">
    <property type="term" value="C:endoplasmic reticulum"/>
    <property type="evidence" value="ECO:0007669"/>
    <property type="project" value="UniProtKB-SubCell"/>
</dbReference>
<dbReference type="Gene3D" id="1.10.287.110">
    <property type="entry name" value="DnaJ domain"/>
    <property type="match status" value="1"/>
</dbReference>
<evidence type="ECO:0000256" key="3">
    <source>
        <dbReference type="ARBA" id="ARBA00022824"/>
    </source>
</evidence>
<evidence type="ECO:0000313" key="9">
    <source>
        <dbReference type="EMBL" id="OBZ83904.1"/>
    </source>
</evidence>
<keyword evidence="5" id="KW-0175">Coiled coil</keyword>
<dbReference type="AlphaFoldDB" id="A0A1C7N981"/>
<evidence type="ECO:0000256" key="6">
    <source>
        <dbReference type="SAM" id="MobiDB-lite"/>
    </source>
</evidence>
<proteinExistence type="predicted"/>
<dbReference type="SUPFAM" id="SSF48452">
    <property type="entry name" value="TPR-like"/>
    <property type="match status" value="1"/>
</dbReference>
<dbReference type="Pfam" id="PF00226">
    <property type="entry name" value="DnaJ"/>
    <property type="match status" value="1"/>
</dbReference>
<dbReference type="GO" id="GO:0034975">
    <property type="term" value="P:protein folding in endoplasmic reticulum"/>
    <property type="evidence" value="ECO:0007669"/>
    <property type="project" value="TreeGrafter"/>
</dbReference>
<keyword evidence="2 7" id="KW-0732">Signal</keyword>
<organism evidence="9 10">
    <name type="scientific">Choanephora cucurbitarum</name>
    <dbReference type="NCBI Taxonomy" id="101091"/>
    <lineage>
        <taxon>Eukaryota</taxon>
        <taxon>Fungi</taxon>
        <taxon>Fungi incertae sedis</taxon>
        <taxon>Mucoromycota</taxon>
        <taxon>Mucoromycotina</taxon>
        <taxon>Mucoromycetes</taxon>
        <taxon>Mucorales</taxon>
        <taxon>Mucorineae</taxon>
        <taxon>Choanephoraceae</taxon>
        <taxon>Choanephoroideae</taxon>
        <taxon>Choanephora</taxon>
    </lineage>
</organism>
<dbReference type="PANTHER" id="PTHR44140">
    <property type="entry name" value="LD25575P"/>
    <property type="match status" value="1"/>
</dbReference>
<evidence type="ECO:0000256" key="2">
    <source>
        <dbReference type="ARBA" id="ARBA00022729"/>
    </source>
</evidence>
<dbReference type="SMART" id="SM00028">
    <property type="entry name" value="TPR"/>
    <property type="match status" value="7"/>
</dbReference>
<dbReference type="GO" id="GO:0051787">
    <property type="term" value="F:misfolded protein binding"/>
    <property type="evidence" value="ECO:0007669"/>
    <property type="project" value="TreeGrafter"/>
</dbReference>
<feature type="repeat" description="TPR" evidence="4">
    <location>
        <begin position="26"/>
        <end position="59"/>
    </location>
</feature>
<evidence type="ECO:0000256" key="1">
    <source>
        <dbReference type="ARBA" id="ARBA00004240"/>
    </source>
</evidence>
<protein>
    <submittedName>
        <fullName evidence="9">DnaJ subfamily C member 3</fullName>
    </submittedName>
</protein>